<evidence type="ECO:0000256" key="9">
    <source>
        <dbReference type="HAMAP-Rule" id="MF_02204"/>
    </source>
</evidence>
<organism evidence="12 13">
    <name type="scientific">Psychrobacter coccoides</name>
    <dbReference type="NCBI Taxonomy" id="2818440"/>
    <lineage>
        <taxon>Bacteria</taxon>
        <taxon>Pseudomonadati</taxon>
        <taxon>Pseudomonadota</taxon>
        <taxon>Gammaproteobacteria</taxon>
        <taxon>Moraxellales</taxon>
        <taxon>Moraxellaceae</taxon>
        <taxon>Psychrobacter</taxon>
    </lineage>
</organism>
<evidence type="ECO:0000256" key="1">
    <source>
        <dbReference type="ARBA" id="ARBA00004442"/>
    </source>
</evidence>
<keyword evidence="8 9" id="KW-0131">Cell cycle</keyword>
<dbReference type="RefSeq" id="WP_207989588.1">
    <property type="nucleotide sequence ID" value="NZ_JAGBKM010000003.1"/>
</dbReference>
<dbReference type="InterPro" id="IPR006665">
    <property type="entry name" value="OmpA-like"/>
</dbReference>
<dbReference type="Proteomes" id="UP000664554">
    <property type="component" value="Unassembled WGS sequence"/>
</dbReference>
<keyword evidence="7 12" id="KW-0449">Lipoprotein</keyword>
<dbReference type="SUPFAM" id="SSF103088">
    <property type="entry name" value="OmpA-like"/>
    <property type="match status" value="1"/>
</dbReference>
<reference evidence="12 13" key="1">
    <citation type="submission" date="2021-03" db="EMBL/GenBank/DDBJ databases">
        <authorList>
            <person name="Shang D.-D."/>
            <person name="Du Z.-J."/>
            <person name="Chen G.-J."/>
        </authorList>
    </citation>
    <scope>NUCLEOTIDE SEQUENCE [LARGE SCALE GENOMIC DNA]</scope>
    <source>
        <strain evidence="12 13">F1192</strain>
    </source>
</reference>
<comment type="subunit">
    <text evidence="9">The Tol-Pal system is composed of five core proteins: the inner membrane proteins TolA, TolQ and TolR, the periplasmic protein TolB and the outer membrane protein Pal. They form a network linking the inner and outer membranes and the peptidoglycan layer.</text>
</comment>
<keyword evidence="13" id="KW-1185">Reference proteome</keyword>
<keyword evidence="6" id="KW-0998">Cell outer membrane</keyword>
<dbReference type="CDD" id="cd07185">
    <property type="entry name" value="OmpA_C-like"/>
    <property type="match status" value="1"/>
</dbReference>
<evidence type="ECO:0000256" key="4">
    <source>
        <dbReference type="ARBA" id="ARBA00023136"/>
    </source>
</evidence>
<evidence type="ECO:0000256" key="10">
    <source>
        <dbReference type="PROSITE-ProRule" id="PRU00473"/>
    </source>
</evidence>
<gene>
    <name evidence="9 12" type="primary">pal</name>
    <name evidence="12" type="ORF">J3492_02730</name>
</gene>
<evidence type="ECO:0000259" key="11">
    <source>
        <dbReference type="PROSITE" id="PS51123"/>
    </source>
</evidence>
<dbReference type="Pfam" id="PF00691">
    <property type="entry name" value="OmpA"/>
    <property type="match status" value="1"/>
</dbReference>
<dbReference type="PANTHER" id="PTHR30329">
    <property type="entry name" value="STATOR ELEMENT OF FLAGELLAR MOTOR COMPLEX"/>
    <property type="match status" value="1"/>
</dbReference>
<protein>
    <recommendedName>
        <fullName evidence="9">Peptidoglycan-associated protein</fullName>
    </recommendedName>
</protein>
<feature type="domain" description="OmpA-like" evidence="11">
    <location>
        <begin position="71"/>
        <end position="184"/>
    </location>
</feature>
<evidence type="ECO:0000256" key="2">
    <source>
        <dbReference type="ARBA" id="ARBA00022618"/>
    </source>
</evidence>
<comment type="similarity">
    <text evidence="9">Belongs to the Pal lipoprotein family.</text>
</comment>
<evidence type="ECO:0000313" key="12">
    <source>
        <dbReference type="EMBL" id="MBO1530126.1"/>
    </source>
</evidence>
<evidence type="ECO:0000256" key="5">
    <source>
        <dbReference type="ARBA" id="ARBA00023139"/>
    </source>
</evidence>
<dbReference type="InterPro" id="IPR014169">
    <property type="entry name" value="Pal_lipo_C"/>
</dbReference>
<keyword evidence="5" id="KW-0564">Palmitate</keyword>
<evidence type="ECO:0000256" key="7">
    <source>
        <dbReference type="ARBA" id="ARBA00023288"/>
    </source>
</evidence>
<evidence type="ECO:0000256" key="6">
    <source>
        <dbReference type="ARBA" id="ARBA00023237"/>
    </source>
</evidence>
<dbReference type="InterPro" id="IPR039001">
    <property type="entry name" value="Pal"/>
</dbReference>
<dbReference type="PROSITE" id="PS01068">
    <property type="entry name" value="OMPA_1"/>
    <property type="match status" value="1"/>
</dbReference>
<sequence length="184" mass="19297">MSTTHLSSRTIASSSRFAKVAALAVLSSAVALTTGCATKRSTSEVVVAPLGVPSGQVAYTGAVVVDNPTAVVTTADNLQTVVYFDFDRSDIRADAANVLNQHASLLSSNPAAGVLIAGHTDERGSREYNMALGERRAASVRSYLAAQGVPVNNIRIISYGEERLATTGTTEEAHALNRRAELSY</sequence>
<keyword evidence="2 9" id="KW-0132">Cell division</keyword>
<accession>A0ABS3NL48</accession>
<dbReference type="NCBIfam" id="TIGR02802">
    <property type="entry name" value="Pal_lipo"/>
    <property type="match status" value="1"/>
</dbReference>
<proteinExistence type="inferred from homology"/>
<dbReference type="EMBL" id="JAGBKM010000003">
    <property type="protein sequence ID" value="MBO1530126.1"/>
    <property type="molecule type" value="Genomic_DNA"/>
</dbReference>
<dbReference type="InterPro" id="IPR006664">
    <property type="entry name" value="OMP_bac"/>
</dbReference>
<dbReference type="InterPro" id="IPR036737">
    <property type="entry name" value="OmpA-like_sf"/>
</dbReference>
<evidence type="ECO:0000256" key="3">
    <source>
        <dbReference type="ARBA" id="ARBA00022729"/>
    </source>
</evidence>
<dbReference type="HAMAP" id="MF_02204">
    <property type="entry name" value="Pal"/>
    <property type="match status" value="1"/>
</dbReference>
<comment type="caution">
    <text evidence="12">The sequence shown here is derived from an EMBL/GenBank/DDBJ whole genome shotgun (WGS) entry which is preliminary data.</text>
</comment>
<name>A0ABS3NL48_9GAMM</name>
<dbReference type="PRINTS" id="PR01021">
    <property type="entry name" value="OMPADOMAIN"/>
</dbReference>
<dbReference type="InterPro" id="IPR006690">
    <property type="entry name" value="OMPA-like_CS"/>
</dbReference>
<keyword evidence="4 10" id="KW-0472">Membrane</keyword>
<comment type="subcellular location">
    <subcellularLocation>
        <location evidence="1">Cell outer membrane</location>
    </subcellularLocation>
</comment>
<dbReference type="InterPro" id="IPR050330">
    <property type="entry name" value="Bact_OuterMem_StrucFunc"/>
</dbReference>
<dbReference type="PROSITE" id="PS51123">
    <property type="entry name" value="OMPA_2"/>
    <property type="match status" value="1"/>
</dbReference>
<dbReference type="PANTHER" id="PTHR30329:SF21">
    <property type="entry name" value="LIPOPROTEIN YIAD-RELATED"/>
    <property type="match status" value="1"/>
</dbReference>
<evidence type="ECO:0000313" key="13">
    <source>
        <dbReference type="Proteomes" id="UP000664554"/>
    </source>
</evidence>
<evidence type="ECO:0000256" key="8">
    <source>
        <dbReference type="ARBA" id="ARBA00023306"/>
    </source>
</evidence>
<keyword evidence="3" id="KW-0732">Signal</keyword>
<comment type="function">
    <text evidence="9">Part of the Tol-Pal system, which plays a role in outer membrane invagination during cell division and is important for maintaining outer membrane integrity.</text>
</comment>
<dbReference type="Gene3D" id="3.30.1330.60">
    <property type="entry name" value="OmpA-like domain"/>
    <property type="match status" value="1"/>
</dbReference>